<organism evidence="6 7">
    <name type="scientific">Mycolicibacter longobardus</name>
    <dbReference type="NCBI Taxonomy" id="1108812"/>
    <lineage>
        <taxon>Bacteria</taxon>
        <taxon>Bacillati</taxon>
        <taxon>Actinomycetota</taxon>
        <taxon>Actinomycetes</taxon>
        <taxon>Mycobacteriales</taxon>
        <taxon>Mycobacteriaceae</taxon>
        <taxon>Mycolicibacter</taxon>
    </lineage>
</organism>
<evidence type="ECO:0000313" key="7">
    <source>
        <dbReference type="Proteomes" id="UP000193866"/>
    </source>
</evidence>
<evidence type="ECO:0000256" key="1">
    <source>
        <dbReference type="ARBA" id="ARBA00009986"/>
    </source>
</evidence>
<gene>
    <name evidence="6" type="ORF">AWC16_10680</name>
</gene>
<dbReference type="InterPro" id="IPR016161">
    <property type="entry name" value="Ald_DH/histidinol_DH"/>
</dbReference>
<dbReference type="Gene3D" id="3.40.605.10">
    <property type="entry name" value="Aldehyde Dehydrogenase, Chain A, domain 1"/>
    <property type="match status" value="1"/>
</dbReference>
<evidence type="ECO:0000256" key="3">
    <source>
        <dbReference type="PROSITE-ProRule" id="PRU10007"/>
    </source>
</evidence>
<sequence>MGTVTGQPTQLLIDGALVPGGAGAFPTINPATEEPIGEAADADAADLDRAIAAARTAFDSSDWCRDTELRVHCLRQLRDALNDEIETLREITIAEVGAPRSLTYRGQLQTPVDDLEFPAATADNYPWRVDLGVAAPMGITTARTIVREPLGVVGAITPWNFPHQVTLAKLGPALAAGNTVVLKPAPDTPWCAAEVGRIIAEKTDFPAGVVNIVTASDHRIGARLAEDARVDAVSFTGSTVTGRSVMTAAAQTIKKVFLELGGKSAFIVLDDADLDAACTAAASTVSMHAGQGCALTTRLLVPRERHREALDAVATAMSRVPVGDPSDPKTLCGPLISARQRDRVQSYLELAIAEGGTFHCGGGRPAGLDRGFFIEPTVIAGLTNDARVAREEIFGPVLVVLAHDGAADAARIANDSPYGLSATVFGSDDRAARVASRLRVGTVNVNGGMWYSADVPFGGYKQSGVGREMGLAGFEEYLETKVVATAVRERER</sequence>
<dbReference type="InterPro" id="IPR016163">
    <property type="entry name" value="Ald_DH_C"/>
</dbReference>
<dbReference type="STRING" id="1108812.AWC16_10680"/>
<dbReference type="PROSITE" id="PS00687">
    <property type="entry name" value="ALDEHYDE_DEHYDR_GLU"/>
    <property type="match status" value="1"/>
</dbReference>
<dbReference type="Proteomes" id="UP000193866">
    <property type="component" value="Unassembled WGS sequence"/>
</dbReference>
<dbReference type="AlphaFoldDB" id="A0A1X1YKK9"/>
<name>A0A1X1YKK9_9MYCO</name>
<dbReference type="SUPFAM" id="SSF53720">
    <property type="entry name" value="ALDH-like"/>
    <property type="match status" value="1"/>
</dbReference>
<dbReference type="PANTHER" id="PTHR42804">
    <property type="entry name" value="ALDEHYDE DEHYDROGENASE"/>
    <property type="match status" value="1"/>
</dbReference>
<comment type="caution">
    <text evidence="6">The sequence shown here is derived from an EMBL/GenBank/DDBJ whole genome shotgun (WGS) entry which is preliminary data.</text>
</comment>
<dbReference type="CDD" id="cd07089">
    <property type="entry name" value="ALDH_CddD-AldA-like"/>
    <property type="match status" value="1"/>
</dbReference>
<dbReference type="NCBIfam" id="TIGR04284">
    <property type="entry name" value="aldehy_Rv0768"/>
    <property type="match status" value="1"/>
</dbReference>
<dbReference type="Pfam" id="PF00171">
    <property type="entry name" value="Aldedh"/>
    <property type="match status" value="1"/>
</dbReference>
<dbReference type="EMBL" id="LQPG01000017">
    <property type="protein sequence ID" value="ORW11551.1"/>
    <property type="molecule type" value="Genomic_DNA"/>
</dbReference>
<protein>
    <submittedName>
        <fullName evidence="6">Aldehyde dehydrogenase</fullName>
    </submittedName>
</protein>
<proteinExistence type="inferred from homology"/>
<keyword evidence="2 4" id="KW-0560">Oxidoreductase</keyword>
<evidence type="ECO:0000259" key="5">
    <source>
        <dbReference type="Pfam" id="PF00171"/>
    </source>
</evidence>
<evidence type="ECO:0000256" key="4">
    <source>
        <dbReference type="RuleBase" id="RU003345"/>
    </source>
</evidence>
<comment type="similarity">
    <text evidence="1 4">Belongs to the aldehyde dehydrogenase family.</text>
</comment>
<accession>A0A1X1YKK9</accession>
<dbReference type="InterPro" id="IPR016162">
    <property type="entry name" value="Ald_DH_N"/>
</dbReference>
<dbReference type="GO" id="GO:0016620">
    <property type="term" value="F:oxidoreductase activity, acting on the aldehyde or oxo group of donors, NAD or NADP as acceptor"/>
    <property type="evidence" value="ECO:0007669"/>
    <property type="project" value="InterPro"/>
</dbReference>
<dbReference type="FunFam" id="3.40.605.10:FF:000007">
    <property type="entry name" value="NAD/NADP-dependent betaine aldehyde dehydrogenase"/>
    <property type="match status" value="1"/>
</dbReference>
<dbReference type="InterPro" id="IPR026460">
    <property type="entry name" value="Aldehyde_dehydrogenase_Rv0768"/>
</dbReference>
<dbReference type="Gene3D" id="3.40.309.10">
    <property type="entry name" value="Aldehyde Dehydrogenase, Chain A, domain 2"/>
    <property type="match status" value="1"/>
</dbReference>
<dbReference type="InterPro" id="IPR015590">
    <property type="entry name" value="Aldehyde_DH_dom"/>
</dbReference>
<feature type="active site" evidence="3">
    <location>
        <position position="259"/>
    </location>
</feature>
<evidence type="ECO:0000256" key="2">
    <source>
        <dbReference type="ARBA" id="ARBA00023002"/>
    </source>
</evidence>
<dbReference type="InterPro" id="IPR029510">
    <property type="entry name" value="Ald_DH_CS_GLU"/>
</dbReference>
<keyword evidence="7" id="KW-1185">Reference proteome</keyword>
<feature type="domain" description="Aldehyde dehydrogenase" evidence="5">
    <location>
        <begin position="23"/>
        <end position="483"/>
    </location>
</feature>
<evidence type="ECO:0000313" key="6">
    <source>
        <dbReference type="EMBL" id="ORW11551.1"/>
    </source>
</evidence>
<reference evidence="6 7" key="1">
    <citation type="submission" date="2016-01" db="EMBL/GenBank/DDBJ databases">
        <title>The new phylogeny of the genus Mycobacterium.</title>
        <authorList>
            <person name="Tarcisio F."/>
            <person name="Conor M."/>
            <person name="Antonella G."/>
            <person name="Elisabetta G."/>
            <person name="Giulia F.S."/>
            <person name="Sara T."/>
            <person name="Anna F."/>
            <person name="Clotilde B."/>
            <person name="Roberto B."/>
            <person name="Veronica D.S."/>
            <person name="Fabio R."/>
            <person name="Monica P."/>
            <person name="Olivier J."/>
            <person name="Enrico T."/>
            <person name="Nicola S."/>
        </authorList>
    </citation>
    <scope>NUCLEOTIDE SEQUENCE [LARGE SCALE GENOMIC DNA]</scope>
    <source>
        <strain evidence="6 7">DSM 45394</strain>
    </source>
</reference>
<dbReference type="PANTHER" id="PTHR42804:SF1">
    <property type="entry name" value="ALDEHYDE DEHYDROGENASE-RELATED"/>
    <property type="match status" value="1"/>
</dbReference>